<feature type="domain" description="Glycosyltransferase 2-like" evidence="1">
    <location>
        <begin position="11"/>
        <end position="134"/>
    </location>
</feature>
<dbReference type="InterPro" id="IPR001173">
    <property type="entry name" value="Glyco_trans_2-like"/>
</dbReference>
<evidence type="ECO:0000313" key="2">
    <source>
        <dbReference type="EMBL" id="QHU14062.1"/>
    </source>
</evidence>
<name>A0A6C0K7Q0_9ZZZZ</name>
<accession>A0A6C0K7Q0</accession>
<organism evidence="2">
    <name type="scientific">viral metagenome</name>
    <dbReference type="NCBI Taxonomy" id="1070528"/>
    <lineage>
        <taxon>unclassified sequences</taxon>
        <taxon>metagenomes</taxon>
        <taxon>organismal metagenomes</taxon>
    </lineage>
</organism>
<dbReference type="AlphaFoldDB" id="A0A6C0K7Q0"/>
<protein>
    <recommendedName>
        <fullName evidence="1">Glycosyltransferase 2-like domain-containing protein</fullName>
    </recommendedName>
</protein>
<evidence type="ECO:0000259" key="1">
    <source>
        <dbReference type="Pfam" id="PF00535"/>
    </source>
</evidence>
<dbReference type="EMBL" id="MN740829">
    <property type="protein sequence ID" value="QHU14062.1"/>
    <property type="molecule type" value="Genomic_DNA"/>
</dbReference>
<sequence>MDCHISKIHLFITHYNSISYLQKTLTSIFNQIVSIPFQAVLIDDATPDPYITEFLDEWQKIEPERLIILQNTERVGKGVNLFRCLDAAKCDPEDIICILDGDDWLAYPYSLQIVVDRYQNTNCWVTYGSYQPSTGRNECCTKPLSNEHYESEKRGRGFRECGWVFSHLFTAKAFLWLKLPRDLNIFNGKQGMFAPDQVFNLPITEMAGSARIEYINQILMIYNNQNPINEDKVDSNEQKSIDYQNRKRAAFKTLESKV</sequence>
<dbReference type="InterPro" id="IPR029044">
    <property type="entry name" value="Nucleotide-diphossugar_trans"/>
</dbReference>
<dbReference type="Pfam" id="PF00535">
    <property type="entry name" value="Glycos_transf_2"/>
    <property type="match status" value="1"/>
</dbReference>
<dbReference type="SUPFAM" id="SSF53448">
    <property type="entry name" value="Nucleotide-diphospho-sugar transferases"/>
    <property type="match status" value="1"/>
</dbReference>
<dbReference type="CDD" id="cd00761">
    <property type="entry name" value="Glyco_tranf_GTA_type"/>
    <property type="match status" value="1"/>
</dbReference>
<proteinExistence type="predicted"/>
<reference evidence="2" key="1">
    <citation type="journal article" date="2020" name="Nature">
        <title>Giant virus diversity and host interactions through global metagenomics.</title>
        <authorList>
            <person name="Schulz F."/>
            <person name="Roux S."/>
            <person name="Paez-Espino D."/>
            <person name="Jungbluth S."/>
            <person name="Walsh D.A."/>
            <person name="Denef V.J."/>
            <person name="McMahon K.D."/>
            <person name="Konstantinidis K.T."/>
            <person name="Eloe-Fadrosh E.A."/>
            <person name="Kyrpides N.C."/>
            <person name="Woyke T."/>
        </authorList>
    </citation>
    <scope>NUCLEOTIDE SEQUENCE</scope>
    <source>
        <strain evidence="2">GVMAG-S-1101182-85</strain>
    </source>
</reference>
<dbReference type="Gene3D" id="3.90.550.10">
    <property type="entry name" value="Spore Coat Polysaccharide Biosynthesis Protein SpsA, Chain A"/>
    <property type="match status" value="1"/>
</dbReference>